<feature type="compositionally biased region" description="Basic and acidic residues" evidence="1">
    <location>
        <begin position="121"/>
        <end position="134"/>
    </location>
</feature>
<organism evidence="2 3">
    <name type="scientific">Amycolatopsis saalfeldensis</name>
    <dbReference type="NCBI Taxonomy" id="394193"/>
    <lineage>
        <taxon>Bacteria</taxon>
        <taxon>Bacillati</taxon>
        <taxon>Actinomycetota</taxon>
        <taxon>Actinomycetes</taxon>
        <taxon>Pseudonocardiales</taxon>
        <taxon>Pseudonocardiaceae</taxon>
        <taxon>Amycolatopsis</taxon>
    </lineage>
</organism>
<keyword evidence="3" id="KW-1185">Reference proteome</keyword>
<dbReference type="RefSeq" id="WP_091625706.1">
    <property type="nucleotide sequence ID" value="NZ_FOEF01000020.1"/>
</dbReference>
<name>A0A1H8YK59_9PSEU</name>
<sequence>MQNLPLNLAGFRLLVTEQPAAKTREVDGKKVPVTNRAGETQFVVGVFLKRRPVPGQDPDKGEDIRINLPVDPGAGFELDTQVELIDPVVNVYELRNDDGVITRTGQWYKAAGVKPVTSPSKTKDRPASAEAGSR</sequence>
<dbReference type="EMBL" id="FOEF01000020">
    <property type="protein sequence ID" value="SEP52442.1"/>
    <property type="molecule type" value="Genomic_DNA"/>
</dbReference>
<accession>A0A1H8YK59</accession>
<reference evidence="3" key="1">
    <citation type="submission" date="2016-10" db="EMBL/GenBank/DDBJ databases">
        <authorList>
            <person name="Varghese N."/>
            <person name="Submissions S."/>
        </authorList>
    </citation>
    <scope>NUCLEOTIDE SEQUENCE [LARGE SCALE GENOMIC DNA]</scope>
    <source>
        <strain evidence="3">DSM 44993</strain>
    </source>
</reference>
<feature type="region of interest" description="Disordered" evidence="1">
    <location>
        <begin position="112"/>
        <end position="134"/>
    </location>
</feature>
<dbReference type="OrthoDB" id="3699359at2"/>
<evidence type="ECO:0000313" key="3">
    <source>
        <dbReference type="Proteomes" id="UP000198582"/>
    </source>
</evidence>
<evidence type="ECO:0000256" key="1">
    <source>
        <dbReference type="SAM" id="MobiDB-lite"/>
    </source>
</evidence>
<dbReference type="AlphaFoldDB" id="A0A1H8YK59"/>
<gene>
    <name evidence="2" type="ORF">SAMN04489732_120105</name>
</gene>
<evidence type="ECO:0000313" key="2">
    <source>
        <dbReference type="EMBL" id="SEP52442.1"/>
    </source>
</evidence>
<proteinExistence type="predicted"/>
<protein>
    <submittedName>
        <fullName evidence="2">Uncharacterized protein</fullName>
    </submittedName>
</protein>
<dbReference type="Proteomes" id="UP000198582">
    <property type="component" value="Unassembled WGS sequence"/>
</dbReference>
<dbReference type="STRING" id="394193.SAMN04489732_120105"/>